<evidence type="ECO:0000313" key="1">
    <source>
        <dbReference type="EMBL" id="MBX63346.1"/>
    </source>
</evidence>
<dbReference type="EMBL" id="GGEC01082862">
    <property type="protein sequence ID" value="MBX63346.1"/>
    <property type="molecule type" value="Transcribed_RNA"/>
</dbReference>
<sequence>MLLSNWKRKL</sequence>
<organism evidence="1">
    <name type="scientific">Rhizophora mucronata</name>
    <name type="common">Asiatic mangrove</name>
    <dbReference type="NCBI Taxonomy" id="61149"/>
    <lineage>
        <taxon>Eukaryota</taxon>
        <taxon>Viridiplantae</taxon>
        <taxon>Streptophyta</taxon>
        <taxon>Embryophyta</taxon>
        <taxon>Tracheophyta</taxon>
        <taxon>Spermatophyta</taxon>
        <taxon>Magnoliopsida</taxon>
        <taxon>eudicotyledons</taxon>
        <taxon>Gunneridae</taxon>
        <taxon>Pentapetalae</taxon>
        <taxon>rosids</taxon>
        <taxon>fabids</taxon>
        <taxon>Malpighiales</taxon>
        <taxon>Rhizophoraceae</taxon>
        <taxon>Rhizophora</taxon>
    </lineage>
</organism>
<name>A0A2P2Q8M6_RHIMU</name>
<accession>A0A2P2Q8M6</accession>
<reference evidence="1" key="1">
    <citation type="submission" date="2018-02" db="EMBL/GenBank/DDBJ databases">
        <title>Rhizophora mucronata_Transcriptome.</title>
        <authorList>
            <person name="Meera S.P."/>
            <person name="Sreeshan A."/>
            <person name="Augustine A."/>
        </authorList>
    </citation>
    <scope>NUCLEOTIDE SEQUENCE</scope>
    <source>
        <tissue evidence="1">Leaf</tissue>
    </source>
</reference>
<proteinExistence type="predicted"/>
<protein>
    <submittedName>
        <fullName evidence="1">Uncharacterized protein</fullName>
    </submittedName>
</protein>